<dbReference type="Gene3D" id="1.10.3720.10">
    <property type="entry name" value="MetI-like"/>
    <property type="match status" value="1"/>
</dbReference>
<sequence length="318" mass="35126">MWRYIGGRVLFALVTIYVAVTFNFVLFRVLPGDAVHSLARVPNASPTLVAQLTKEFGLDRSPWEQYVSYLRELLHGNMGVSFVDKQPVWDNLMEMLGNSVMLALAGTIVGIALGIVTGVASAWWRGRFLGSSTTATAIFFYSVPAQWLALMLLMWFAGVLPTHGMIDPYLTDTSFLGRAVDVAKHMFLPAVTMAIILYGGYTLVVRSAMLESLGEDYVLTARAKGLPPRRILRSYALRNAMLPTVTLIGLSLSSIVGGSTLLETVFSWPGIGYATYQAVLQRDYPTLQGAFLILTVVVVFVNLLTDLLYFRLDPRIRT</sequence>
<evidence type="ECO:0000256" key="4">
    <source>
        <dbReference type="ARBA" id="ARBA00022692"/>
    </source>
</evidence>
<dbReference type="PANTHER" id="PTHR43163">
    <property type="entry name" value="DIPEPTIDE TRANSPORT SYSTEM PERMEASE PROTEIN DPPB-RELATED"/>
    <property type="match status" value="1"/>
</dbReference>
<dbReference type="GO" id="GO:0055085">
    <property type="term" value="P:transmembrane transport"/>
    <property type="evidence" value="ECO:0007669"/>
    <property type="project" value="InterPro"/>
</dbReference>
<keyword evidence="5 7" id="KW-1133">Transmembrane helix</keyword>
<dbReference type="SUPFAM" id="SSF161098">
    <property type="entry name" value="MetI-like"/>
    <property type="match status" value="1"/>
</dbReference>
<keyword evidence="10" id="KW-1185">Reference proteome</keyword>
<dbReference type="CDD" id="cd06261">
    <property type="entry name" value="TM_PBP2"/>
    <property type="match status" value="1"/>
</dbReference>
<keyword evidence="6 7" id="KW-0472">Membrane</keyword>
<dbReference type="Proteomes" id="UP000196320">
    <property type="component" value="Unassembled WGS sequence"/>
</dbReference>
<dbReference type="OrthoDB" id="9778910at2"/>
<gene>
    <name evidence="9" type="ORF">FM104_09635</name>
</gene>
<feature type="transmembrane region" description="Helical" evidence="7">
    <location>
        <begin position="186"/>
        <end position="204"/>
    </location>
</feature>
<dbReference type="PANTHER" id="PTHR43163:SF9">
    <property type="entry name" value="ABC TRANSPORTER PERMEASE PROTEIN"/>
    <property type="match status" value="1"/>
</dbReference>
<reference evidence="9 10" key="1">
    <citation type="submission" date="2017-02" db="EMBL/GenBank/DDBJ databases">
        <authorList>
            <person name="Peterson S.W."/>
        </authorList>
    </citation>
    <scope>NUCLEOTIDE SEQUENCE [LARGE SCALE GENOMIC DNA]</scope>
    <source>
        <strain evidence="9 10">B Mb 05.01</strain>
    </source>
</reference>
<protein>
    <submittedName>
        <fullName evidence="9">Oligopeptide transport system permease protein OppB (TC 3.A.1.5.1)</fullName>
    </submittedName>
</protein>
<evidence type="ECO:0000256" key="1">
    <source>
        <dbReference type="ARBA" id="ARBA00004651"/>
    </source>
</evidence>
<comment type="subcellular location">
    <subcellularLocation>
        <location evidence="1 7">Cell membrane</location>
        <topology evidence="1 7">Multi-pass membrane protein</topology>
    </subcellularLocation>
</comment>
<name>A0A1R4JZW9_9MICO</name>
<dbReference type="InterPro" id="IPR000515">
    <property type="entry name" value="MetI-like"/>
</dbReference>
<dbReference type="PROSITE" id="PS50928">
    <property type="entry name" value="ABC_TM1"/>
    <property type="match status" value="1"/>
</dbReference>
<dbReference type="InterPro" id="IPR035906">
    <property type="entry name" value="MetI-like_sf"/>
</dbReference>
<accession>A0A1R4JZW9</accession>
<evidence type="ECO:0000259" key="8">
    <source>
        <dbReference type="PROSITE" id="PS50928"/>
    </source>
</evidence>
<feature type="transmembrane region" description="Helical" evidence="7">
    <location>
        <begin position="9"/>
        <end position="30"/>
    </location>
</feature>
<dbReference type="AlphaFoldDB" id="A0A1R4JZW9"/>
<dbReference type="Pfam" id="PF00528">
    <property type="entry name" value="BPD_transp_1"/>
    <property type="match status" value="1"/>
</dbReference>
<feature type="transmembrane region" description="Helical" evidence="7">
    <location>
        <begin position="100"/>
        <end position="124"/>
    </location>
</feature>
<organism evidence="9 10">
    <name type="scientific">Microbacterium esteraromaticum</name>
    <dbReference type="NCBI Taxonomy" id="57043"/>
    <lineage>
        <taxon>Bacteria</taxon>
        <taxon>Bacillati</taxon>
        <taxon>Actinomycetota</taxon>
        <taxon>Actinomycetes</taxon>
        <taxon>Micrococcales</taxon>
        <taxon>Microbacteriaceae</taxon>
        <taxon>Microbacterium</taxon>
    </lineage>
</organism>
<evidence type="ECO:0000313" key="9">
    <source>
        <dbReference type="EMBL" id="SJN37454.1"/>
    </source>
</evidence>
<proteinExistence type="inferred from homology"/>
<evidence type="ECO:0000313" key="10">
    <source>
        <dbReference type="Proteomes" id="UP000196320"/>
    </source>
</evidence>
<evidence type="ECO:0000256" key="3">
    <source>
        <dbReference type="ARBA" id="ARBA00022475"/>
    </source>
</evidence>
<dbReference type="EMBL" id="FUKO01000022">
    <property type="protein sequence ID" value="SJN37454.1"/>
    <property type="molecule type" value="Genomic_DNA"/>
</dbReference>
<feature type="transmembrane region" description="Helical" evidence="7">
    <location>
        <begin position="290"/>
        <end position="310"/>
    </location>
</feature>
<evidence type="ECO:0000256" key="6">
    <source>
        <dbReference type="ARBA" id="ARBA00023136"/>
    </source>
</evidence>
<dbReference type="RefSeq" id="WP_087131839.1">
    <property type="nucleotide sequence ID" value="NZ_FUKO01000022.1"/>
</dbReference>
<evidence type="ECO:0000256" key="7">
    <source>
        <dbReference type="RuleBase" id="RU363032"/>
    </source>
</evidence>
<dbReference type="GO" id="GO:0005886">
    <property type="term" value="C:plasma membrane"/>
    <property type="evidence" value="ECO:0007669"/>
    <property type="project" value="UniProtKB-SubCell"/>
</dbReference>
<comment type="similarity">
    <text evidence="7">Belongs to the binding-protein-dependent transport system permease family.</text>
</comment>
<feature type="transmembrane region" description="Helical" evidence="7">
    <location>
        <begin position="145"/>
        <end position="166"/>
    </location>
</feature>
<evidence type="ECO:0000256" key="2">
    <source>
        <dbReference type="ARBA" id="ARBA00022448"/>
    </source>
</evidence>
<dbReference type="Pfam" id="PF19300">
    <property type="entry name" value="BPD_transp_1_N"/>
    <property type="match status" value="1"/>
</dbReference>
<feature type="transmembrane region" description="Helical" evidence="7">
    <location>
        <begin position="240"/>
        <end position="262"/>
    </location>
</feature>
<keyword evidence="4 7" id="KW-0812">Transmembrane</keyword>
<feature type="domain" description="ABC transmembrane type-1" evidence="8">
    <location>
        <begin position="96"/>
        <end position="305"/>
    </location>
</feature>
<keyword evidence="3" id="KW-1003">Cell membrane</keyword>
<evidence type="ECO:0000256" key="5">
    <source>
        <dbReference type="ARBA" id="ARBA00022989"/>
    </source>
</evidence>
<dbReference type="InterPro" id="IPR045621">
    <property type="entry name" value="BPD_transp_1_N"/>
</dbReference>
<keyword evidence="2 7" id="KW-0813">Transport</keyword>